<reference evidence="4" key="1">
    <citation type="submission" date="2023-10" db="EMBL/GenBank/DDBJ databases">
        <authorList>
            <person name="Chen Y."/>
            <person name="Shah S."/>
            <person name="Dougan E. K."/>
            <person name="Thang M."/>
            <person name="Chan C."/>
        </authorList>
    </citation>
    <scope>NUCLEOTIDE SEQUENCE [LARGE SCALE GENOMIC DNA]</scope>
</reference>
<feature type="region of interest" description="Disordered" evidence="2">
    <location>
        <begin position="180"/>
        <end position="256"/>
    </location>
</feature>
<evidence type="ECO:0000313" key="5">
    <source>
        <dbReference type="Proteomes" id="UP001189429"/>
    </source>
</evidence>
<dbReference type="InterPro" id="IPR011990">
    <property type="entry name" value="TPR-like_helical_dom_sf"/>
</dbReference>
<dbReference type="EMBL" id="CAUYUJ010014702">
    <property type="protein sequence ID" value="CAK0844893.1"/>
    <property type="molecule type" value="Genomic_DNA"/>
</dbReference>
<comment type="caution">
    <text evidence="4">The sequence shown here is derived from an EMBL/GenBank/DDBJ whole genome shotgun (WGS) entry which is preliminary data.</text>
</comment>
<dbReference type="PROSITE" id="PS51471">
    <property type="entry name" value="FE2OG_OXY"/>
    <property type="match status" value="1"/>
</dbReference>
<comment type="similarity">
    <text evidence="1">Belongs to the iron/ascorbate-dependent oxidoreductase family.</text>
</comment>
<feature type="compositionally biased region" description="Basic residues" evidence="2">
    <location>
        <begin position="225"/>
        <end position="241"/>
    </location>
</feature>
<dbReference type="Proteomes" id="UP001189429">
    <property type="component" value="Unassembled WGS sequence"/>
</dbReference>
<gene>
    <name evidence="4" type="ORF">PCOR1329_LOCUS38865</name>
</gene>
<accession>A0ABN9TGE3</accession>
<keyword evidence="1" id="KW-0479">Metal-binding</keyword>
<keyword evidence="1" id="KW-0408">Iron</keyword>
<evidence type="ECO:0000256" key="1">
    <source>
        <dbReference type="RuleBase" id="RU003682"/>
    </source>
</evidence>
<evidence type="ECO:0000313" key="4">
    <source>
        <dbReference type="EMBL" id="CAK0844893.1"/>
    </source>
</evidence>
<dbReference type="Gene3D" id="2.60.120.620">
    <property type="entry name" value="q2cbj1_9rhob like domain"/>
    <property type="match status" value="1"/>
</dbReference>
<keyword evidence="1" id="KW-0560">Oxidoreductase</keyword>
<feature type="domain" description="Fe2OG dioxygenase" evidence="3">
    <location>
        <begin position="27"/>
        <end position="119"/>
    </location>
</feature>
<evidence type="ECO:0000256" key="2">
    <source>
        <dbReference type="SAM" id="MobiDB-lite"/>
    </source>
</evidence>
<evidence type="ECO:0000259" key="3">
    <source>
        <dbReference type="PROSITE" id="PS51471"/>
    </source>
</evidence>
<protein>
    <recommendedName>
        <fullName evidence="3">Fe2OG dioxygenase domain-containing protein</fullName>
    </recommendedName>
</protein>
<dbReference type="Gene3D" id="1.25.40.10">
    <property type="entry name" value="Tetratricopeptide repeat domain"/>
    <property type="match status" value="1"/>
</dbReference>
<proteinExistence type="inferred from homology"/>
<dbReference type="InterPro" id="IPR005123">
    <property type="entry name" value="Oxoglu/Fe-dep_dioxygenase_dom"/>
</dbReference>
<name>A0ABN9TGE3_9DINO</name>
<sequence length="256" mass="27965">MRRWSGSSCRHTRARSLGARTALCCSVPTSSLLRRYGAGSSRTAIAAHTDEYALATAVLALDREEDYTGGLIVQASFAPASRRLVMLGQGDMVFHSYSLLHAVDVRSGTRRSLIMWISSNARIFACSREETPWKRRDARRGVAHAQYQLGRQLLFGSSRRGASRAWRWLKRAASGGHSTAQLNWGLEDRDAEGPPPLRAPLVAAGCPPGHRPGAVQPRGDASRRPAPRRPSPRARGCRPRHALAQDGPGRSSLEGR</sequence>
<keyword evidence="5" id="KW-1185">Reference proteome</keyword>
<organism evidence="4 5">
    <name type="scientific">Prorocentrum cordatum</name>
    <dbReference type="NCBI Taxonomy" id="2364126"/>
    <lineage>
        <taxon>Eukaryota</taxon>
        <taxon>Sar</taxon>
        <taxon>Alveolata</taxon>
        <taxon>Dinophyceae</taxon>
        <taxon>Prorocentrales</taxon>
        <taxon>Prorocentraceae</taxon>
        <taxon>Prorocentrum</taxon>
    </lineage>
</organism>